<dbReference type="OrthoDB" id="9784739at2"/>
<comment type="subunit">
    <text evidence="7">Homotrimer.</text>
</comment>
<dbReference type="NCBIfam" id="TIGR01853">
    <property type="entry name" value="lipid_A_lpxD"/>
    <property type="match status" value="1"/>
</dbReference>
<evidence type="ECO:0000256" key="6">
    <source>
        <dbReference type="ARBA" id="ARBA00023315"/>
    </source>
</evidence>
<reference evidence="9 10" key="1">
    <citation type="submission" date="2017-08" db="EMBL/GenBank/DDBJ databases">
        <title>Draft genome sequence of filamentous cyanobacterium Calothrix elsteri CCALA 953.</title>
        <authorList>
            <person name="Gagunashvili A.N."/>
            <person name="Elster J."/>
            <person name="Andresson O.S."/>
        </authorList>
    </citation>
    <scope>NUCLEOTIDE SEQUENCE [LARGE SCALE GENOMIC DNA]</scope>
    <source>
        <strain evidence="9 10">CCALA 953</strain>
    </source>
</reference>
<dbReference type="PROSITE" id="PS00101">
    <property type="entry name" value="HEXAPEP_TRANSFERASES"/>
    <property type="match status" value="1"/>
</dbReference>
<dbReference type="HAMAP" id="MF_00523">
    <property type="entry name" value="LpxD"/>
    <property type="match status" value="1"/>
</dbReference>
<evidence type="ECO:0000313" key="9">
    <source>
        <dbReference type="EMBL" id="PAX52792.1"/>
    </source>
</evidence>
<dbReference type="Proteomes" id="UP000218238">
    <property type="component" value="Unassembled WGS sequence"/>
</dbReference>
<dbReference type="Pfam" id="PF04613">
    <property type="entry name" value="LpxD"/>
    <property type="match status" value="1"/>
</dbReference>
<dbReference type="GO" id="GO:0016410">
    <property type="term" value="F:N-acyltransferase activity"/>
    <property type="evidence" value="ECO:0007669"/>
    <property type="project" value="InterPro"/>
</dbReference>
<evidence type="ECO:0000256" key="4">
    <source>
        <dbReference type="ARBA" id="ARBA00022737"/>
    </source>
</evidence>
<keyword evidence="5 7" id="KW-0443">Lipid metabolism</keyword>
<protein>
    <recommendedName>
        <fullName evidence="7">UDP-3-O-acylglucosamine N-acyltransferase</fullName>
        <ecNumber evidence="7">2.3.1.191</ecNumber>
    </recommendedName>
</protein>
<proteinExistence type="inferred from homology"/>
<feature type="active site" description="Proton acceptor" evidence="7">
    <location>
        <position position="248"/>
    </location>
</feature>
<comment type="catalytic activity">
    <reaction evidence="7">
        <text>a UDP-3-O-[(3R)-3-hydroxyacyl]-alpha-D-glucosamine + a (3R)-hydroxyacyl-[ACP] = a UDP-2-N,3-O-bis[(3R)-3-hydroxyacyl]-alpha-D-glucosamine + holo-[ACP] + H(+)</text>
        <dbReference type="Rhea" id="RHEA:53836"/>
        <dbReference type="Rhea" id="RHEA-COMP:9685"/>
        <dbReference type="Rhea" id="RHEA-COMP:9945"/>
        <dbReference type="ChEBI" id="CHEBI:15378"/>
        <dbReference type="ChEBI" id="CHEBI:64479"/>
        <dbReference type="ChEBI" id="CHEBI:78827"/>
        <dbReference type="ChEBI" id="CHEBI:137740"/>
        <dbReference type="ChEBI" id="CHEBI:137748"/>
        <dbReference type="EC" id="2.3.1.191"/>
    </reaction>
</comment>
<evidence type="ECO:0000313" key="10">
    <source>
        <dbReference type="Proteomes" id="UP000218238"/>
    </source>
</evidence>
<evidence type="ECO:0000256" key="3">
    <source>
        <dbReference type="ARBA" id="ARBA00022679"/>
    </source>
</evidence>
<keyword evidence="1 7" id="KW-0444">Lipid biosynthesis</keyword>
<dbReference type="GO" id="GO:0016020">
    <property type="term" value="C:membrane"/>
    <property type="evidence" value="ECO:0007669"/>
    <property type="project" value="GOC"/>
</dbReference>
<comment type="pathway">
    <text evidence="7">Bacterial outer membrane biogenesis; LPS lipid A biosynthesis.</text>
</comment>
<organism evidence="9 10">
    <name type="scientific">Brunnivagina elsteri CCALA 953</name>
    <dbReference type="NCBI Taxonomy" id="987040"/>
    <lineage>
        <taxon>Bacteria</taxon>
        <taxon>Bacillati</taxon>
        <taxon>Cyanobacteriota</taxon>
        <taxon>Cyanophyceae</taxon>
        <taxon>Nostocales</taxon>
        <taxon>Calotrichaceae</taxon>
        <taxon>Brunnivagina</taxon>
    </lineage>
</organism>
<gene>
    <name evidence="7 9" type="primary">lpxD</name>
    <name evidence="9" type="ORF">CK510_17435</name>
</gene>
<dbReference type="Gene3D" id="2.160.10.10">
    <property type="entry name" value="Hexapeptide repeat proteins"/>
    <property type="match status" value="1"/>
</dbReference>
<dbReference type="InterPro" id="IPR001451">
    <property type="entry name" value="Hexapep"/>
</dbReference>
<feature type="domain" description="UDP-3-O-[3-hydroxymyristoyl] glucosamine N-acyltransferase non-repeat region" evidence="8">
    <location>
        <begin position="27"/>
        <end position="97"/>
    </location>
</feature>
<dbReference type="InterPro" id="IPR018357">
    <property type="entry name" value="Hexapep_transf_CS"/>
</dbReference>
<dbReference type="SUPFAM" id="SSF51161">
    <property type="entry name" value="Trimeric LpxA-like enzymes"/>
    <property type="match status" value="1"/>
</dbReference>
<dbReference type="EMBL" id="NTFS01000200">
    <property type="protein sequence ID" value="PAX52792.1"/>
    <property type="molecule type" value="Genomic_DNA"/>
</dbReference>
<evidence type="ECO:0000256" key="2">
    <source>
        <dbReference type="ARBA" id="ARBA00022556"/>
    </source>
</evidence>
<dbReference type="Pfam" id="PF00132">
    <property type="entry name" value="Hexapep"/>
    <property type="match status" value="1"/>
</dbReference>
<dbReference type="CDD" id="cd03352">
    <property type="entry name" value="LbH_LpxD"/>
    <property type="match status" value="1"/>
</dbReference>
<dbReference type="PANTHER" id="PTHR43378">
    <property type="entry name" value="UDP-3-O-ACYLGLUCOSAMINE N-ACYLTRANSFERASE"/>
    <property type="match status" value="1"/>
</dbReference>
<accession>A0A2A2TGD8</accession>
<dbReference type="InterPro" id="IPR007691">
    <property type="entry name" value="LpxD"/>
</dbReference>
<dbReference type="Gene3D" id="3.40.1390.10">
    <property type="entry name" value="MurE/MurF, N-terminal domain"/>
    <property type="match status" value="1"/>
</dbReference>
<dbReference type="GO" id="GO:0031470">
    <property type="term" value="C:carboxysome"/>
    <property type="evidence" value="ECO:0007669"/>
    <property type="project" value="UniProtKB-ARBA"/>
</dbReference>
<keyword evidence="6 7" id="KW-0012">Acyltransferase</keyword>
<dbReference type="EC" id="2.3.1.191" evidence="7"/>
<dbReference type="NCBIfam" id="NF002060">
    <property type="entry name" value="PRK00892.1"/>
    <property type="match status" value="1"/>
</dbReference>
<evidence type="ECO:0000256" key="5">
    <source>
        <dbReference type="ARBA" id="ARBA00023098"/>
    </source>
</evidence>
<sequence length="346" mass="36779">MKFSEIIEKIGDNASKNSLIVNKELNPDIYGVASIDEANKGNISYVEGAKFAPFVNKTNATALILPNNETLQAQASDRGIVWIAAKEPRLMFAQVLAIFYQPWQPAPEIHPTAIIHPTAKIGTDVHIAAHVVIQPNVEIGDNVCIHPNVVIYPDAKIGDRTILHANCTIHERAQIGKDCTIHSGAVIGAEGFGFVPTATGWLKMQQSGCTILEDNVEVGCNSAIDRPALGETRICKSTIIDNLVQVGHGCKIGSGCALAGQVGLAGGVEVGNRVILGGQTGVANEVKIGDGAIAAAKAGILGNVEPGEVVCGSPSMPHKQYLKVSVLLRRLPEIYQTIKQLQKIRE</sequence>
<keyword evidence="2 7" id="KW-0441">Lipid A biosynthesis</keyword>
<comment type="similarity">
    <text evidence="7">Belongs to the transferase hexapeptide repeat family. LpxD subfamily.</text>
</comment>
<comment type="caution">
    <text evidence="9">The sequence shown here is derived from an EMBL/GenBank/DDBJ whole genome shotgun (WGS) entry which is preliminary data.</text>
</comment>
<comment type="function">
    <text evidence="7">Catalyzes the N-acylation of UDP-3-O-acylglucosamine using 3-hydroxyacyl-ACP as the acyl donor. Is involved in the biosynthesis of lipid A, a phosphorylated glycolipid that anchors the lipopolysaccharide to the outer membrane of the cell.</text>
</comment>
<dbReference type="GO" id="GO:0009245">
    <property type="term" value="P:lipid A biosynthetic process"/>
    <property type="evidence" value="ECO:0007669"/>
    <property type="project" value="UniProtKB-UniRule"/>
</dbReference>
<dbReference type="UniPathway" id="UPA00973"/>
<dbReference type="InterPro" id="IPR011004">
    <property type="entry name" value="Trimer_LpxA-like_sf"/>
</dbReference>
<keyword evidence="3 7" id="KW-0808">Transferase</keyword>
<evidence type="ECO:0000256" key="1">
    <source>
        <dbReference type="ARBA" id="ARBA00022516"/>
    </source>
</evidence>
<name>A0A2A2TGD8_9CYAN</name>
<dbReference type="InterPro" id="IPR020573">
    <property type="entry name" value="UDP_GlcNAc_AcTrfase_non-rep"/>
</dbReference>
<dbReference type="PANTHER" id="PTHR43378:SF2">
    <property type="entry name" value="UDP-3-O-ACYLGLUCOSAMINE N-ACYLTRANSFERASE 1, MITOCHONDRIAL-RELATED"/>
    <property type="match status" value="1"/>
</dbReference>
<keyword evidence="10" id="KW-1185">Reference proteome</keyword>
<evidence type="ECO:0000256" key="7">
    <source>
        <dbReference type="HAMAP-Rule" id="MF_00523"/>
    </source>
</evidence>
<dbReference type="AlphaFoldDB" id="A0A2A2TGD8"/>
<evidence type="ECO:0000259" key="8">
    <source>
        <dbReference type="Pfam" id="PF04613"/>
    </source>
</evidence>
<dbReference type="RefSeq" id="WP_095722916.1">
    <property type="nucleotide sequence ID" value="NZ_NTFS01000200.1"/>
</dbReference>
<keyword evidence="4 7" id="KW-0677">Repeat</keyword>
<dbReference type="GO" id="GO:0043886">
    <property type="term" value="F:structural constituent of carboxysome shell"/>
    <property type="evidence" value="ECO:0007669"/>
    <property type="project" value="UniProtKB-ARBA"/>
</dbReference>
<dbReference type="GO" id="GO:0103118">
    <property type="term" value="F:UDP-3-O-[(3R)-3-hydroxyacyl]-glucosamine N-acyltransferase activity"/>
    <property type="evidence" value="ECO:0007669"/>
    <property type="project" value="UniProtKB-EC"/>
</dbReference>